<evidence type="ECO:0000313" key="1">
    <source>
        <dbReference type="EMBL" id="KAF2604629.1"/>
    </source>
</evidence>
<reference evidence="2 3" key="3">
    <citation type="journal article" date="2020" name="BMC Genomics">
        <title>Intraspecific diversification of the crop wild relative Brassica cretica Lam. using demographic model selection.</title>
        <authorList>
            <person name="Kioukis A."/>
            <person name="Michalopoulou V.A."/>
            <person name="Briers L."/>
            <person name="Pirintsos S."/>
            <person name="Studholme D.J."/>
            <person name="Pavlidis P."/>
            <person name="Sarris P.F."/>
        </authorList>
    </citation>
    <scope>NUCLEOTIDE SEQUENCE [LARGE SCALE GENOMIC DNA]</scope>
    <source>
        <strain evidence="3">cv. PFS-1207/04</strain>
        <strain evidence="2">PFS-1207/04</strain>
    </source>
</reference>
<dbReference type="EMBL" id="QGKV02000649">
    <property type="protein sequence ID" value="KAF3578887.1"/>
    <property type="molecule type" value="Genomic_DNA"/>
</dbReference>
<evidence type="ECO:0000313" key="3">
    <source>
        <dbReference type="Proteomes" id="UP000266723"/>
    </source>
</evidence>
<dbReference type="EMBL" id="QGKY02000094">
    <property type="protein sequence ID" value="KAF2604629.1"/>
    <property type="molecule type" value="Genomic_DNA"/>
</dbReference>
<evidence type="ECO:0000313" key="2">
    <source>
        <dbReference type="EMBL" id="KAF3578887.1"/>
    </source>
</evidence>
<reference evidence="1" key="1">
    <citation type="submission" date="2019-12" db="EMBL/GenBank/DDBJ databases">
        <title>Genome sequencing and annotation of Brassica cretica.</title>
        <authorList>
            <person name="Studholme D.J."/>
            <person name="Sarris P.F."/>
        </authorList>
    </citation>
    <scope>NUCLEOTIDE SEQUENCE</scope>
    <source>
        <strain evidence="1">PFS-102/07</strain>
        <tissue evidence="1">Leaf</tissue>
    </source>
</reference>
<reference evidence="2" key="2">
    <citation type="submission" date="2019-12" db="EMBL/GenBank/DDBJ databases">
        <authorList>
            <person name="Studholme D.J."/>
            <person name="Sarris P."/>
        </authorList>
    </citation>
    <scope>NUCLEOTIDE SEQUENCE</scope>
    <source>
        <strain evidence="2">PFS-1207/04</strain>
        <tissue evidence="2">Leaf</tissue>
    </source>
</reference>
<dbReference type="AlphaFoldDB" id="A0A8S9LET1"/>
<organism evidence="1">
    <name type="scientific">Brassica cretica</name>
    <name type="common">Mustard</name>
    <dbReference type="NCBI Taxonomy" id="69181"/>
    <lineage>
        <taxon>Eukaryota</taxon>
        <taxon>Viridiplantae</taxon>
        <taxon>Streptophyta</taxon>
        <taxon>Embryophyta</taxon>
        <taxon>Tracheophyta</taxon>
        <taxon>Spermatophyta</taxon>
        <taxon>Magnoliopsida</taxon>
        <taxon>eudicotyledons</taxon>
        <taxon>Gunneridae</taxon>
        <taxon>Pentapetalae</taxon>
        <taxon>rosids</taxon>
        <taxon>malvids</taxon>
        <taxon>Brassicales</taxon>
        <taxon>Brassicaceae</taxon>
        <taxon>Brassiceae</taxon>
        <taxon>Brassica</taxon>
    </lineage>
</organism>
<keyword evidence="3" id="KW-1185">Reference proteome</keyword>
<accession>A0A8S9LET1</accession>
<name>A0A8S9LET1_BRACR</name>
<proteinExistence type="predicted"/>
<comment type="caution">
    <text evidence="1">The sequence shown here is derived from an EMBL/GenBank/DDBJ whole genome shotgun (WGS) entry which is preliminary data.</text>
</comment>
<protein>
    <submittedName>
        <fullName evidence="1">Uncharacterized protein</fullName>
    </submittedName>
</protein>
<dbReference type="Proteomes" id="UP000266723">
    <property type="component" value="Unassembled WGS sequence"/>
</dbReference>
<gene>
    <name evidence="2" type="ORF">DY000_02031967</name>
    <name evidence="1" type="ORF">F2Q70_00026378</name>
</gene>
<sequence length="56" mass="6299">MIENALLNENVIGLQQQELCPGTQRSGLPKAVSRDACSSFLRQDAQHRHYKKTAVF</sequence>